<dbReference type="OrthoDB" id="9774591at2"/>
<organism evidence="10 11">
    <name type="scientific">Microbulbifer agarilyticus</name>
    <dbReference type="NCBI Taxonomy" id="260552"/>
    <lineage>
        <taxon>Bacteria</taxon>
        <taxon>Pseudomonadati</taxon>
        <taxon>Pseudomonadota</taxon>
        <taxon>Gammaproteobacteria</taxon>
        <taxon>Cellvibrionales</taxon>
        <taxon>Microbulbiferaceae</taxon>
        <taxon>Microbulbifer</taxon>
    </lineage>
</organism>
<feature type="domain" description="GCVT N-terminal" evidence="8">
    <location>
        <begin position="14"/>
        <end position="261"/>
    </location>
</feature>
<dbReference type="EC" id="2.1.2.10" evidence="2"/>
<dbReference type="Proteomes" id="UP000188219">
    <property type="component" value="Chromosome"/>
</dbReference>
<proteinExistence type="inferred from homology"/>
<evidence type="ECO:0000256" key="4">
    <source>
        <dbReference type="ARBA" id="ARBA00022679"/>
    </source>
</evidence>
<evidence type="ECO:0000256" key="7">
    <source>
        <dbReference type="PIRSR" id="PIRSR006487-1"/>
    </source>
</evidence>
<dbReference type="InterPro" id="IPR027266">
    <property type="entry name" value="TrmE/GcvT-like"/>
</dbReference>
<keyword evidence="3" id="KW-0032">Aminotransferase</keyword>
<dbReference type="SUPFAM" id="SSF101790">
    <property type="entry name" value="Aminomethyltransferase beta-barrel domain"/>
    <property type="match status" value="1"/>
</dbReference>
<dbReference type="PANTHER" id="PTHR43757:SF2">
    <property type="entry name" value="AMINOMETHYLTRANSFERASE, MITOCHONDRIAL"/>
    <property type="match status" value="1"/>
</dbReference>
<evidence type="ECO:0000256" key="1">
    <source>
        <dbReference type="ARBA" id="ARBA00008609"/>
    </source>
</evidence>
<dbReference type="Gene3D" id="2.40.30.110">
    <property type="entry name" value="Aminomethyltransferase beta-barrel domains"/>
    <property type="match status" value="1"/>
</dbReference>
<evidence type="ECO:0000313" key="10">
    <source>
        <dbReference type="EMBL" id="AQQ67873.1"/>
    </source>
</evidence>
<evidence type="ECO:0000259" key="8">
    <source>
        <dbReference type="Pfam" id="PF01571"/>
    </source>
</evidence>
<comment type="catalytic activity">
    <reaction evidence="6">
        <text>N(6)-[(R)-S(8)-aminomethyldihydrolipoyl]-L-lysyl-[protein] + (6S)-5,6,7,8-tetrahydrofolate = N(6)-[(R)-dihydrolipoyl]-L-lysyl-[protein] + (6R)-5,10-methylene-5,6,7,8-tetrahydrofolate + NH4(+)</text>
        <dbReference type="Rhea" id="RHEA:16945"/>
        <dbReference type="Rhea" id="RHEA-COMP:10475"/>
        <dbReference type="Rhea" id="RHEA-COMP:10492"/>
        <dbReference type="ChEBI" id="CHEBI:15636"/>
        <dbReference type="ChEBI" id="CHEBI:28938"/>
        <dbReference type="ChEBI" id="CHEBI:57453"/>
        <dbReference type="ChEBI" id="CHEBI:83100"/>
        <dbReference type="ChEBI" id="CHEBI:83143"/>
        <dbReference type="EC" id="2.1.2.10"/>
    </reaction>
</comment>
<dbReference type="KEGG" id="maga:Mag101_09620"/>
<feature type="binding site" evidence="7">
    <location>
        <position position="200"/>
    </location>
    <ligand>
        <name>substrate</name>
    </ligand>
</feature>
<comment type="similarity">
    <text evidence="1">Belongs to the GcvT family.</text>
</comment>
<keyword evidence="4" id="KW-0808">Transferase</keyword>
<dbReference type="NCBIfam" id="NF010093">
    <property type="entry name" value="PRK13579.1"/>
    <property type="match status" value="1"/>
</dbReference>
<dbReference type="RefSeq" id="WP_077404031.1">
    <property type="nucleotide sequence ID" value="NZ_CP019650.1"/>
</dbReference>
<dbReference type="EMBL" id="CP019650">
    <property type="protein sequence ID" value="AQQ67873.1"/>
    <property type="molecule type" value="Genomic_DNA"/>
</dbReference>
<dbReference type="FunFam" id="3.30.70.1400:FF:000001">
    <property type="entry name" value="Aminomethyltransferase"/>
    <property type="match status" value="1"/>
</dbReference>
<feature type="domain" description="Aminomethyltransferase C-terminal" evidence="9">
    <location>
        <begin position="290"/>
        <end position="368"/>
    </location>
</feature>
<dbReference type="InterPro" id="IPR013977">
    <property type="entry name" value="GcvT_C"/>
</dbReference>
<dbReference type="STRING" id="260552.Mag101_09620"/>
<dbReference type="PIRSF" id="PIRSF006487">
    <property type="entry name" value="GcvT"/>
    <property type="match status" value="1"/>
</dbReference>
<dbReference type="PANTHER" id="PTHR43757">
    <property type="entry name" value="AMINOMETHYLTRANSFERASE"/>
    <property type="match status" value="1"/>
</dbReference>
<dbReference type="NCBIfam" id="TIGR00528">
    <property type="entry name" value="gcvT"/>
    <property type="match status" value="1"/>
</dbReference>
<evidence type="ECO:0000256" key="6">
    <source>
        <dbReference type="ARBA" id="ARBA00047665"/>
    </source>
</evidence>
<dbReference type="AlphaFoldDB" id="A0A1Q2M570"/>
<dbReference type="SUPFAM" id="SSF103025">
    <property type="entry name" value="Folate-binding domain"/>
    <property type="match status" value="1"/>
</dbReference>
<name>A0A1Q2M570_9GAMM</name>
<dbReference type="Gene3D" id="4.10.1250.10">
    <property type="entry name" value="Aminomethyltransferase fragment"/>
    <property type="match status" value="1"/>
</dbReference>
<dbReference type="Gene3D" id="3.30.70.1400">
    <property type="entry name" value="Aminomethyltransferase beta-barrel domains"/>
    <property type="match status" value="1"/>
</dbReference>
<keyword evidence="11" id="KW-1185">Reference proteome</keyword>
<gene>
    <name evidence="10" type="primary">gcvT</name>
    <name evidence="10" type="ORF">Mag101_09620</name>
</gene>
<evidence type="ECO:0000256" key="2">
    <source>
        <dbReference type="ARBA" id="ARBA00012616"/>
    </source>
</evidence>
<dbReference type="InterPro" id="IPR028896">
    <property type="entry name" value="GcvT/YgfZ/DmdA"/>
</dbReference>
<sequence>MAQNALKDSLKTPLYDLHVELGGKMVPFAGYAMPVQYAAGIVREHQHTREAIGIFDVSHMGQMLVSGEGVAEALEALLPIDVAGLGINQQCYSVLTTESGGILDDLIVTRWSENEFFLVVNAATSAGDLEHLQNHLRGCDIRVLGQRALLAVQGPKAGELIGELAPDTRALTFMHGVHTKLFDHDCYITRSGYTGEDGFEISVADTAVEAVTRELLKDPRTAMIGLGARDTLRLEAGLCLYGNDMDRTTSPIEAGLQWSIARSRHAGGDKTGGFLGAETVFSQMEEGVSRKRVGFTVVGKVPVRAGADVIDEAGNIVGKVTSGGFGPTLGASIGMAYLDRGYEKVGTDLYALVRGKQVAITVAKTPFVPQRYYRG</sequence>
<protein>
    <recommendedName>
        <fullName evidence="2">aminomethyltransferase</fullName>
        <ecNumber evidence="2">2.1.2.10</ecNumber>
    </recommendedName>
    <alternativeName>
        <fullName evidence="5">Glycine cleavage system T protein</fullName>
    </alternativeName>
</protein>
<evidence type="ECO:0000256" key="5">
    <source>
        <dbReference type="ARBA" id="ARBA00031395"/>
    </source>
</evidence>
<evidence type="ECO:0000259" key="9">
    <source>
        <dbReference type="Pfam" id="PF08669"/>
    </source>
</evidence>
<dbReference type="InterPro" id="IPR006222">
    <property type="entry name" value="GCVT_N"/>
</dbReference>
<dbReference type="InterPro" id="IPR006223">
    <property type="entry name" value="GcvT"/>
</dbReference>
<reference evidence="10" key="1">
    <citation type="submission" date="2017-02" db="EMBL/GenBank/DDBJ databases">
        <title>Genome of Microbulbifer agarilyticus GP101.</title>
        <authorList>
            <person name="Jung J."/>
            <person name="Bae S.S."/>
            <person name="Baek K."/>
        </authorList>
    </citation>
    <scope>NUCLEOTIDE SEQUENCE [LARGE SCALE GENOMIC DNA]</scope>
    <source>
        <strain evidence="10">GP101</strain>
    </source>
</reference>
<dbReference type="Gene3D" id="3.30.1360.120">
    <property type="entry name" value="Probable tRNA modification gtpase trme, domain 1"/>
    <property type="match status" value="1"/>
</dbReference>
<dbReference type="GO" id="GO:0006546">
    <property type="term" value="P:glycine catabolic process"/>
    <property type="evidence" value="ECO:0007669"/>
    <property type="project" value="InterPro"/>
</dbReference>
<dbReference type="Pfam" id="PF01571">
    <property type="entry name" value="GCV_T"/>
    <property type="match status" value="1"/>
</dbReference>
<dbReference type="Pfam" id="PF08669">
    <property type="entry name" value="GCV_T_C"/>
    <property type="match status" value="1"/>
</dbReference>
<dbReference type="GO" id="GO:0005960">
    <property type="term" value="C:glycine cleavage complex"/>
    <property type="evidence" value="ECO:0007669"/>
    <property type="project" value="InterPro"/>
</dbReference>
<evidence type="ECO:0000256" key="3">
    <source>
        <dbReference type="ARBA" id="ARBA00022576"/>
    </source>
</evidence>
<evidence type="ECO:0000313" key="11">
    <source>
        <dbReference type="Proteomes" id="UP000188219"/>
    </source>
</evidence>
<dbReference type="NCBIfam" id="NF001567">
    <property type="entry name" value="PRK00389.1"/>
    <property type="match status" value="1"/>
</dbReference>
<dbReference type="InterPro" id="IPR029043">
    <property type="entry name" value="GcvT/YgfZ_C"/>
</dbReference>
<dbReference type="GO" id="GO:0008483">
    <property type="term" value="F:transaminase activity"/>
    <property type="evidence" value="ECO:0007669"/>
    <property type="project" value="UniProtKB-KW"/>
</dbReference>
<dbReference type="GO" id="GO:0004047">
    <property type="term" value="F:aminomethyltransferase activity"/>
    <property type="evidence" value="ECO:0007669"/>
    <property type="project" value="UniProtKB-EC"/>
</dbReference>
<accession>A0A1Q2M570</accession>